<keyword evidence="3" id="KW-0276">Fatty acid metabolism</keyword>
<accession>A0A931MYR1</accession>
<dbReference type="GO" id="GO:0004467">
    <property type="term" value="F:long-chain fatty acid-CoA ligase activity"/>
    <property type="evidence" value="ECO:0007669"/>
    <property type="project" value="TreeGrafter"/>
</dbReference>
<dbReference type="Proteomes" id="UP000655751">
    <property type="component" value="Unassembled WGS sequence"/>
</dbReference>
<dbReference type="Gene3D" id="3.40.50.12780">
    <property type="entry name" value="N-terminal domain of ligase-like"/>
    <property type="match status" value="1"/>
</dbReference>
<proteinExistence type="inferred from homology"/>
<feature type="domain" description="AMP-dependent synthetase/ligase" evidence="6">
    <location>
        <begin position="26"/>
        <end position="426"/>
    </location>
</feature>
<evidence type="ECO:0000313" key="8">
    <source>
        <dbReference type="Proteomes" id="UP000655751"/>
    </source>
</evidence>
<evidence type="ECO:0000256" key="4">
    <source>
        <dbReference type="ARBA" id="ARBA00023098"/>
    </source>
</evidence>
<dbReference type="RefSeq" id="WP_196147587.1">
    <property type="nucleotide sequence ID" value="NZ_JADMLG010000001.1"/>
</dbReference>
<dbReference type="SUPFAM" id="SSF56801">
    <property type="entry name" value="Acetyl-CoA synthetase-like"/>
    <property type="match status" value="1"/>
</dbReference>
<dbReference type="PANTHER" id="PTHR43272">
    <property type="entry name" value="LONG-CHAIN-FATTY-ACID--COA LIGASE"/>
    <property type="match status" value="1"/>
</dbReference>
<evidence type="ECO:0000313" key="7">
    <source>
        <dbReference type="EMBL" id="MBH0775310.1"/>
    </source>
</evidence>
<evidence type="ECO:0000256" key="3">
    <source>
        <dbReference type="ARBA" id="ARBA00022832"/>
    </source>
</evidence>
<sequence>MPQRRDPFVSFRHSSGILARTLPEAFQATAAQRPDATAVRSIDTGREYTWREYAATVEHIAAGLAALSVTRGDTVGLLLTNRPEFHFVDTAALHLGAVPFSLYNTLPAEQLGYICANAANRVLVTEQRFLPVVRRSGLRLAHIVCVDAREPGTLTLDRLMTLRPRDFDLDTVSTRVHPEDLATITYTSGTTGRPKGVELTHSNILAQLVGLGEHLPADHTDRIISYLPAAHIADRITAHYAALTRGIQVATLADPHRMAEALTTIHPTVVFGVPRVWQKTQAAVTTAVADAPGVTAGLARWALRVADQRATAEIAGGRATFGLRLRHRVADRIALSAIRAGTGLDMVRFAASGAAPIPVDTLRFFHGLGIPLTEVWGLSEAAGVSTTTTNPDPALGSVGRALRGTDIRLATDGEILVRGPMVMRGYRGEPNRTASVFLGGGWLRTGDLGALDSDGNLHIIGRKSEMIITDAGKNVAPNVIENAVKAVSFLVGQVMAIGDARPYLTALVTLDALAIAADAAAKGVVAADLADLAARPRIRELVTEAVIRANATVSRPEQIKRFVILDHTWEPGSAELTPKMTLRRTIIAQRYAELIEALYAPRPGPGIIEVHGSRRTPAIG</sequence>
<evidence type="ECO:0000256" key="1">
    <source>
        <dbReference type="ARBA" id="ARBA00006432"/>
    </source>
</evidence>
<comment type="similarity">
    <text evidence="1">Belongs to the ATP-dependent AMP-binding enzyme family.</text>
</comment>
<dbReference type="Pfam" id="PF23562">
    <property type="entry name" value="AMP-binding_C_3"/>
    <property type="match status" value="1"/>
</dbReference>
<dbReference type="PANTHER" id="PTHR43272:SF32">
    <property type="entry name" value="AMP-DEPENDENT SYNTHETASE_LIGASE DOMAIN-CONTAINING PROTEIN"/>
    <property type="match status" value="1"/>
</dbReference>
<dbReference type="EMBL" id="JADMLG010000001">
    <property type="protein sequence ID" value="MBH0775310.1"/>
    <property type="molecule type" value="Genomic_DNA"/>
</dbReference>
<keyword evidence="4" id="KW-0443">Lipid metabolism</keyword>
<name>A0A931MYR1_9NOCA</name>
<dbReference type="InterPro" id="IPR042099">
    <property type="entry name" value="ANL_N_sf"/>
</dbReference>
<dbReference type="AlphaFoldDB" id="A0A931MYR1"/>
<dbReference type="PROSITE" id="PS00455">
    <property type="entry name" value="AMP_BINDING"/>
    <property type="match status" value="1"/>
</dbReference>
<comment type="caution">
    <text evidence="7">The sequence shown here is derived from an EMBL/GenBank/DDBJ whole genome shotgun (WGS) entry which is preliminary data.</text>
</comment>
<reference evidence="7" key="1">
    <citation type="submission" date="2020-11" db="EMBL/GenBank/DDBJ databases">
        <title>Nocardia NEAU-351.nov., a novel actinomycete isolated from the cow dung.</title>
        <authorList>
            <person name="Zhang X."/>
        </authorList>
    </citation>
    <scope>NUCLEOTIDE SEQUENCE</scope>
    <source>
        <strain evidence="7">NEAU-351</strain>
    </source>
</reference>
<keyword evidence="2 7" id="KW-0436">Ligase</keyword>
<keyword evidence="8" id="KW-1185">Reference proteome</keyword>
<dbReference type="InterPro" id="IPR020845">
    <property type="entry name" value="AMP-binding_CS"/>
</dbReference>
<dbReference type="GO" id="GO:0016020">
    <property type="term" value="C:membrane"/>
    <property type="evidence" value="ECO:0007669"/>
    <property type="project" value="TreeGrafter"/>
</dbReference>
<dbReference type="CDD" id="cd05907">
    <property type="entry name" value="VL_LC_FACS_like"/>
    <property type="match status" value="1"/>
</dbReference>
<organism evidence="7 8">
    <name type="scientific">Nocardia bovistercoris</name>
    <dbReference type="NCBI Taxonomy" id="2785916"/>
    <lineage>
        <taxon>Bacteria</taxon>
        <taxon>Bacillati</taxon>
        <taxon>Actinomycetota</taxon>
        <taxon>Actinomycetes</taxon>
        <taxon>Mycobacteriales</taxon>
        <taxon>Nocardiaceae</taxon>
        <taxon>Nocardia</taxon>
    </lineage>
</organism>
<evidence type="ECO:0000259" key="6">
    <source>
        <dbReference type="Pfam" id="PF00501"/>
    </source>
</evidence>
<dbReference type="Pfam" id="PF00501">
    <property type="entry name" value="AMP-binding"/>
    <property type="match status" value="1"/>
</dbReference>
<gene>
    <name evidence="7" type="ORF">IT779_03300</name>
</gene>
<evidence type="ECO:0000256" key="2">
    <source>
        <dbReference type="ARBA" id="ARBA00022598"/>
    </source>
</evidence>
<dbReference type="InterPro" id="IPR000873">
    <property type="entry name" value="AMP-dep_synth/lig_dom"/>
</dbReference>
<protein>
    <recommendedName>
        <fullName evidence="5">Acyl-CoA synthetase</fullName>
    </recommendedName>
</protein>
<evidence type="ECO:0000256" key="5">
    <source>
        <dbReference type="ARBA" id="ARBA00032875"/>
    </source>
</evidence>